<gene>
    <name evidence="4" type="ORF">J2853_004918</name>
</gene>
<feature type="chain" id="PRO_5045449290" evidence="2">
    <location>
        <begin position="20"/>
        <end position="227"/>
    </location>
</feature>
<protein>
    <submittedName>
        <fullName evidence="4">DUF4097 and DUF4098 domain-containing protein YvlB</fullName>
    </submittedName>
</protein>
<evidence type="ECO:0000259" key="3">
    <source>
        <dbReference type="Pfam" id="PF13349"/>
    </source>
</evidence>
<dbReference type="PROSITE" id="PS51257">
    <property type="entry name" value="PROKAR_LIPOPROTEIN"/>
    <property type="match status" value="1"/>
</dbReference>
<organism evidence="4 5">
    <name type="scientific">Streptosporangium lutulentum</name>
    <dbReference type="NCBI Taxonomy" id="1461250"/>
    <lineage>
        <taxon>Bacteria</taxon>
        <taxon>Bacillati</taxon>
        <taxon>Actinomycetota</taxon>
        <taxon>Actinomycetes</taxon>
        <taxon>Streptosporangiales</taxon>
        <taxon>Streptosporangiaceae</taxon>
        <taxon>Streptosporangium</taxon>
    </lineage>
</organism>
<dbReference type="InterPro" id="IPR025164">
    <property type="entry name" value="Toastrack_DUF4097"/>
</dbReference>
<evidence type="ECO:0000256" key="1">
    <source>
        <dbReference type="SAM" id="MobiDB-lite"/>
    </source>
</evidence>
<evidence type="ECO:0000256" key="2">
    <source>
        <dbReference type="SAM" id="SignalP"/>
    </source>
</evidence>
<comment type="caution">
    <text evidence="4">The sequence shown here is derived from an EMBL/GenBank/DDBJ whole genome shotgun (WGS) entry which is preliminary data.</text>
</comment>
<dbReference type="EMBL" id="JAUSQU010000001">
    <property type="protein sequence ID" value="MDP9845707.1"/>
    <property type="molecule type" value="Genomic_DNA"/>
</dbReference>
<dbReference type="Gene3D" id="2.160.20.120">
    <property type="match status" value="1"/>
</dbReference>
<name>A0ABT9QG88_9ACTN</name>
<feature type="domain" description="DUF4097" evidence="3">
    <location>
        <begin position="110"/>
        <end position="223"/>
    </location>
</feature>
<reference evidence="4 5" key="1">
    <citation type="submission" date="2023-07" db="EMBL/GenBank/DDBJ databases">
        <title>Sequencing the genomes of 1000 actinobacteria strains.</title>
        <authorList>
            <person name="Klenk H.-P."/>
        </authorList>
    </citation>
    <scope>NUCLEOTIDE SEQUENCE [LARGE SCALE GENOMIC DNA]</scope>
    <source>
        <strain evidence="4 5">DSM 46740</strain>
    </source>
</reference>
<evidence type="ECO:0000313" key="5">
    <source>
        <dbReference type="Proteomes" id="UP001225356"/>
    </source>
</evidence>
<keyword evidence="2" id="KW-0732">Signal</keyword>
<dbReference type="Proteomes" id="UP001225356">
    <property type="component" value="Unassembled WGS sequence"/>
</dbReference>
<dbReference type="Pfam" id="PF13349">
    <property type="entry name" value="DUF4097"/>
    <property type="match status" value="1"/>
</dbReference>
<feature type="signal peptide" evidence="2">
    <location>
        <begin position="1"/>
        <end position="19"/>
    </location>
</feature>
<accession>A0ABT9QG88</accession>
<proteinExistence type="predicted"/>
<feature type="region of interest" description="Disordered" evidence="1">
    <location>
        <begin position="192"/>
        <end position="220"/>
    </location>
</feature>
<evidence type="ECO:0000313" key="4">
    <source>
        <dbReference type="EMBL" id="MDP9845707.1"/>
    </source>
</evidence>
<sequence>MKKNMLAAGALLGSTLVLSGCQLDLSLGGGEEAVSSYDVTDTVSALDISSGAGEIVINESSRSGIRVTETIHWRNEKPATEHPVDAGTLTLRNKCVSFCSVDYKVEIPKGVEVKLDTGSGTVTLRGLTGGVSAATGSGNIEANALGAKQFVAAVGSGDIQAKFAVMPDKVDLETGSGDVTARLPQGAYNVTTRTGSGSQTVEVTKDPSAPRTVSVQTGSGDAEVLLG</sequence>
<keyword evidence="5" id="KW-1185">Reference proteome</keyword>
<feature type="compositionally biased region" description="Polar residues" evidence="1">
    <location>
        <begin position="192"/>
        <end position="202"/>
    </location>
</feature>
<dbReference type="RefSeq" id="WP_307561571.1">
    <property type="nucleotide sequence ID" value="NZ_JAUSQU010000001.1"/>
</dbReference>